<dbReference type="GO" id="GO:0009451">
    <property type="term" value="P:RNA modification"/>
    <property type="evidence" value="ECO:0007669"/>
    <property type="project" value="InterPro"/>
</dbReference>
<dbReference type="InterPro" id="IPR011990">
    <property type="entry name" value="TPR-like_helical_dom_sf"/>
</dbReference>
<dbReference type="SUPFAM" id="SSF48452">
    <property type="entry name" value="TPR-like"/>
    <property type="match status" value="1"/>
</dbReference>
<dbReference type="InterPro" id="IPR046848">
    <property type="entry name" value="E_motif"/>
</dbReference>
<dbReference type="PROSITE" id="PS51375">
    <property type="entry name" value="PPR"/>
    <property type="match status" value="3"/>
</dbReference>
<dbReference type="NCBIfam" id="TIGR00756">
    <property type="entry name" value="PPR"/>
    <property type="match status" value="3"/>
</dbReference>
<dbReference type="PANTHER" id="PTHR47926:SF490">
    <property type="entry name" value="REPEAT-LIKE SUPERFAMILY PROTEIN, PUTATIVE-RELATED"/>
    <property type="match status" value="1"/>
</dbReference>
<evidence type="ECO:0000313" key="3">
    <source>
        <dbReference type="EMBL" id="RYR23930.1"/>
    </source>
</evidence>
<organism evidence="3 4">
    <name type="scientific">Arachis hypogaea</name>
    <name type="common">Peanut</name>
    <dbReference type="NCBI Taxonomy" id="3818"/>
    <lineage>
        <taxon>Eukaryota</taxon>
        <taxon>Viridiplantae</taxon>
        <taxon>Streptophyta</taxon>
        <taxon>Embryophyta</taxon>
        <taxon>Tracheophyta</taxon>
        <taxon>Spermatophyta</taxon>
        <taxon>Magnoliopsida</taxon>
        <taxon>eudicotyledons</taxon>
        <taxon>Gunneridae</taxon>
        <taxon>Pentapetalae</taxon>
        <taxon>rosids</taxon>
        <taxon>fabids</taxon>
        <taxon>Fabales</taxon>
        <taxon>Fabaceae</taxon>
        <taxon>Papilionoideae</taxon>
        <taxon>50 kb inversion clade</taxon>
        <taxon>dalbergioids sensu lato</taxon>
        <taxon>Dalbergieae</taxon>
        <taxon>Pterocarpus clade</taxon>
        <taxon>Arachis</taxon>
    </lineage>
</organism>
<dbReference type="Pfam" id="PF13041">
    <property type="entry name" value="PPR_2"/>
    <property type="match status" value="2"/>
</dbReference>
<dbReference type="GO" id="GO:0003723">
    <property type="term" value="F:RNA binding"/>
    <property type="evidence" value="ECO:0007669"/>
    <property type="project" value="InterPro"/>
</dbReference>
<dbReference type="Pfam" id="PF12854">
    <property type="entry name" value="PPR_1"/>
    <property type="match status" value="1"/>
</dbReference>
<dbReference type="Gene3D" id="1.25.40.10">
    <property type="entry name" value="Tetratricopeptide repeat domain"/>
    <property type="match status" value="4"/>
</dbReference>
<feature type="repeat" description="PPR" evidence="2">
    <location>
        <begin position="246"/>
        <end position="276"/>
    </location>
</feature>
<dbReference type="InterPro" id="IPR002885">
    <property type="entry name" value="PPR_rpt"/>
</dbReference>
<dbReference type="STRING" id="3818.A0A445ABU5"/>
<feature type="repeat" description="PPR" evidence="2">
    <location>
        <begin position="277"/>
        <end position="311"/>
    </location>
</feature>
<evidence type="ECO:0008006" key="5">
    <source>
        <dbReference type="Google" id="ProtNLM"/>
    </source>
</evidence>
<name>A0A445ABU5_ARAHY</name>
<protein>
    <recommendedName>
        <fullName evidence="5">Pentatricopeptide repeat-containing protein</fullName>
    </recommendedName>
</protein>
<keyword evidence="4" id="KW-1185">Reference proteome</keyword>
<accession>A0A445ABU5</accession>
<comment type="caution">
    <text evidence="3">The sequence shown here is derived from an EMBL/GenBank/DDBJ whole genome shotgun (WGS) entry which is preliminary data.</text>
</comment>
<dbReference type="EMBL" id="SDMP01000012">
    <property type="protein sequence ID" value="RYR23930.1"/>
    <property type="molecule type" value="Genomic_DNA"/>
</dbReference>
<feature type="repeat" description="PPR" evidence="2">
    <location>
        <begin position="176"/>
        <end position="210"/>
    </location>
</feature>
<keyword evidence="1" id="KW-0677">Repeat</keyword>
<reference evidence="3 4" key="1">
    <citation type="submission" date="2019-01" db="EMBL/GenBank/DDBJ databases">
        <title>Sequencing of cultivated peanut Arachis hypogaea provides insights into genome evolution and oil improvement.</title>
        <authorList>
            <person name="Chen X."/>
        </authorList>
    </citation>
    <scope>NUCLEOTIDE SEQUENCE [LARGE SCALE GENOMIC DNA]</scope>
    <source>
        <strain evidence="4">cv. Fuhuasheng</strain>
        <tissue evidence="3">Leaves</tissue>
    </source>
</reference>
<proteinExistence type="predicted"/>
<evidence type="ECO:0000313" key="4">
    <source>
        <dbReference type="Proteomes" id="UP000289738"/>
    </source>
</evidence>
<dbReference type="PANTHER" id="PTHR47926">
    <property type="entry name" value="PENTATRICOPEPTIDE REPEAT-CONTAINING PROTEIN"/>
    <property type="match status" value="1"/>
</dbReference>
<dbReference type="Pfam" id="PF20431">
    <property type="entry name" value="E_motif"/>
    <property type="match status" value="1"/>
</dbReference>
<evidence type="ECO:0000256" key="2">
    <source>
        <dbReference type="PROSITE-ProRule" id="PRU00708"/>
    </source>
</evidence>
<dbReference type="InterPro" id="IPR046960">
    <property type="entry name" value="PPR_At4g14850-like_plant"/>
</dbReference>
<dbReference type="Proteomes" id="UP000289738">
    <property type="component" value="Chromosome B02"/>
</dbReference>
<dbReference type="AlphaFoldDB" id="A0A445ABU5"/>
<dbReference type="FunFam" id="1.25.40.10:FF:001204">
    <property type="entry name" value="Pentatricopeptide (PPR) repeat protein-like"/>
    <property type="match status" value="1"/>
</dbReference>
<gene>
    <name evidence="3" type="ORF">Ahy_B02g057413</name>
</gene>
<dbReference type="FunFam" id="1.25.40.10:FF:001381">
    <property type="entry name" value="Pentatricopeptide repeat-containing protein At1g50270"/>
    <property type="match status" value="1"/>
</dbReference>
<sequence>MTSTMSKVNAFADRIVSLLKHCHSVVQVQQIQAQLIVHNLHSHTTIAQHFISASQNHGLLNSATLLFTLFLPKPHVFICNSLIRAFSHSNIPHTPLSIYAHMHNNSIVPNNFTFPFLFKSLSDSCDLIGAQCVYTHVVKLGHLNDVYVQNSVLDLYASCGDMWLCQKLFDEMLHRDVVSWTVMIMGYRKAGKYDNALLVFEQMQYAGVEPNRVTMVNALAASANFGAIEMGTWIHDIVRRNKWELDVVLGTALIEMYAKCGRVEEGMSVFRSMKEKNLYTWNAVIKGLALAKSGEEAIWWFDRMQKDGFRPDDLTLVAVLSACSHSGLVETGRQIFRYVVNGKYGFQPNVKHYSCMVDLLGRSGRLQEAFEFIRYMPFEPTKAIWGSLLASSKSQGNLELSELAARKLVELEPDNTAYYVHLSNLYAEMGRWSDVEKVRGMMKDRQLTKDLGCSSVEVEWQEHKVGGRLRYPPEAPFFSSPFATSASPPPPCLIRSALSFVAVPLLSSLSLSSVAVLATTQTASK</sequence>
<evidence type="ECO:0000256" key="1">
    <source>
        <dbReference type="ARBA" id="ARBA00022737"/>
    </source>
</evidence>